<keyword evidence="3" id="KW-1185">Reference proteome</keyword>
<organism evidence="2 3">
    <name type="scientific">Chionoecetes opilio</name>
    <name type="common">Atlantic snow crab</name>
    <name type="synonym">Cancer opilio</name>
    <dbReference type="NCBI Taxonomy" id="41210"/>
    <lineage>
        <taxon>Eukaryota</taxon>
        <taxon>Metazoa</taxon>
        <taxon>Ecdysozoa</taxon>
        <taxon>Arthropoda</taxon>
        <taxon>Crustacea</taxon>
        <taxon>Multicrustacea</taxon>
        <taxon>Malacostraca</taxon>
        <taxon>Eumalacostraca</taxon>
        <taxon>Eucarida</taxon>
        <taxon>Decapoda</taxon>
        <taxon>Pleocyemata</taxon>
        <taxon>Brachyura</taxon>
        <taxon>Eubrachyura</taxon>
        <taxon>Majoidea</taxon>
        <taxon>Majidae</taxon>
        <taxon>Chionoecetes</taxon>
    </lineage>
</organism>
<dbReference type="Proteomes" id="UP000770661">
    <property type="component" value="Unassembled WGS sequence"/>
</dbReference>
<evidence type="ECO:0000313" key="2">
    <source>
        <dbReference type="EMBL" id="KAG0729939.1"/>
    </source>
</evidence>
<protein>
    <submittedName>
        <fullName evidence="2">Uncharacterized protein</fullName>
    </submittedName>
</protein>
<dbReference type="AlphaFoldDB" id="A0A8J4YSJ9"/>
<dbReference type="OrthoDB" id="6818826at2759"/>
<proteinExistence type="predicted"/>
<name>A0A8J4YSJ9_CHIOP</name>
<sequence>MPPMIDRLVLKPCRIVTGAMQWKAWSVRKSWRLCRRVWSSGAEKSCGGPVECRDSWTVVTSGSGELRVEEVPCGLWHLVEVAAVFLLPCLACGEKGGLLCLAEVGQFFVRGLTVECPTTACKRSVVVECSVVPVGFVEFVVMDDVMACERRSTDVVWLLEKSPTSSFPGNRLPSRGEVVQVFLFHHKIQKEVLFAAAASTPEKVLEVWQRANIPTSDVSWVKKKILKLYEEYGALAKSKSRKTETSRKK</sequence>
<evidence type="ECO:0000313" key="1">
    <source>
        <dbReference type="EMBL" id="KAG0728085.1"/>
    </source>
</evidence>
<dbReference type="EMBL" id="JACEEZ010000651">
    <property type="protein sequence ID" value="KAG0729939.1"/>
    <property type="molecule type" value="Genomic_DNA"/>
</dbReference>
<gene>
    <name evidence="2" type="ORF">GWK47_029312</name>
    <name evidence="1" type="ORF">GWK47_033225</name>
</gene>
<evidence type="ECO:0000313" key="3">
    <source>
        <dbReference type="Proteomes" id="UP000770661"/>
    </source>
</evidence>
<accession>A0A8J4YSJ9</accession>
<reference evidence="2" key="1">
    <citation type="submission" date="2020-07" db="EMBL/GenBank/DDBJ databases">
        <title>The High-quality genome of the commercially important snow crab, Chionoecetes opilio.</title>
        <authorList>
            <person name="Jeong J.-H."/>
            <person name="Ryu S."/>
        </authorList>
    </citation>
    <scope>NUCLEOTIDE SEQUENCE</scope>
    <source>
        <strain evidence="2">MADBK_172401_WGS</strain>
        <tissue evidence="2">Digestive gland</tissue>
    </source>
</reference>
<dbReference type="EMBL" id="JACEEZ010002651">
    <property type="protein sequence ID" value="KAG0728085.1"/>
    <property type="molecule type" value="Genomic_DNA"/>
</dbReference>
<comment type="caution">
    <text evidence="2">The sequence shown here is derived from an EMBL/GenBank/DDBJ whole genome shotgun (WGS) entry which is preliminary data.</text>
</comment>